<keyword evidence="1" id="KW-0472">Membrane</keyword>
<dbReference type="STRING" id="1802312.A3C06_03500"/>
<gene>
    <name evidence="2" type="ORF">A3C06_03500</name>
</gene>
<sequence>MRFQVPQFIDVEDHVFGPFTFKQFVYIAGGIGVSFVLLRLLPRFLAIIAIIPVAGFSLALAFYRVNNKPFIQMVESFFKYFVGPRLYLWKRSEHNANKPSVLAENYQRMQVPKLAGSKLKDLTWSLDVRKNEGEDE</sequence>
<dbReference type="Pfam" id="PF12666">
    <property type="entry name" value="PrgI"/>
    <property type="match status" value="1"/>
</dbReference>
<organism evidence="2 3">
    <name type="scientific">Candidatus Taylorbacteria bacterium RIFCSPHIGHO2_02_FULL_46_13</name>
    <dbReference type="NCBI Taxonomy" id="1802312"/>
    <lineage>
        <taxon>Bacteria</taxon>
        <taxon>Candidatus Tayloriibacteriota</taxon>
    </lineage>
</organism>
<feature type="transmembrane region" description="Helical" evidence="1">
    <location>
        <begin position="44"/>
        <end position="63"/>
    </location>
</feature>
<dbReference type="EMBL" id="MHRQ01000025">
    <property type="protein sequence ID" value="OHA26165.1"/>
    <property type="molecule type" value="Genomic_DNA"/>
</dbReference>
<comment type="caution">
    <text evidence="2">The sequence shown here is derived from an EMBL/GenBank/DDBJ whole genome shotgun (WGS) entry which is preliminary data.</text>
</comment>
<evidence type="ECO:0008006" key="4">
    <source>
        <dbReference type="Google" id="ProtNLM"/>
    </source>
</evidence>
<evidence type="ECO:0000256" key="1">
    <source>
        <dbReference type="SAM" id="Phobius"/>
    </source>
</evidence>
<protein>
    <recommendedName>
        <fullName evidence="4">PrgI family protein</fullName>
    </recommendedName>
</protein>
<evidence type="ECO:0000313" key="3">
    <source>
        <dbReference type="Proteomes" id="UP000177565"/>
    </source>
</evidence>
<accession>A0A1G2MQM6</accession>
<keyword evidence="1" id="KW-0812">Transmembrane</keyword>
<name>A0A1G2MQM6_9BACT</name>
<dbReference type="InterPro" id="IPR024414">
    <property type="entry name" value="Uncharacterised_PrgI"/>
</dbReference>
<feature type="transmembrane region" description="Helical" evidence="1">
    <location>
        <begin position="21"/>
        <end position="38"/>
    </location>
</feature>
<keyword evidence="1" id="KW-1133">Transmembrane helix</keyword>
<evidence type="ECO:0000313" key="2">
    <source>
        <dbReference type="EMBL" id="OHA26165.1"/>
    </source>
</evidence>
<dbReference type="Proteomes" id="UP000177565">
    <property type="component" value="Unassembled WGS sequence"/>
</dbReference>
<proteinExistence type="predicted"/>
<reference evidence="2 3" key="1">
    <citation type="journal article" date="2016" name="Nat. Commun.">
        <title>Thousands of microbial genomes shed light on interconnected biogeochemical processes in an aquifer system.</title>
        <authorList>
            <person name="Anantharaman K."/>
            <person name="Brown C.T."/>
            <person name="Hug L.A."/>
            <person name="Sharon I."/>
            <person name="Castelle C.J."/>
            <person name="Probst A.J."/>
            <person name="Thomas B.C."/>
            <person name="Singh A."/>
            <person name="Wilkins M.J."/>
            <person name="Karaoz U."/>
            <person name="Brodie E.L."/>
            <person name="Williams K.H."/>
            <person name="Hubbard S.S."/>
            <person name="Banfield J.F."/>
        </authorList>
    </citation>
    <scope>NUCLEOTIDE SEQUENCE [LARGE SCALE GENOMIC DNA]</scope>
</reference>
<dbReference type="AlphaFoldDB" id="A0A1G2MQM6"/>